<comment type="pathway">
    <text evidence="5">Amino-acid biosynthesis; L-leucine biosynthesis; L-leucine from 3-methyl-2-oxobutanoate: step 4/4.</text>
</comment>
<dbReference type="GO" id="GO:0009082">
    <property type="term" value="P:branched-chain amino acid biosynthetic process"/>
    <property type="evidence" value="ECO:0007669"/>
    <property type="project" value="UniProtKB-KW"/>
</dbReference>
<dbReference type="AlphaFoldDB" id="A0A1Y5TS66"/>
<gene>
    <name evidence="16" type="primary">dat_2</name>
    <name evidence="16" type="ORF">TRL7639_04195</name>
</gene>
<comment type="pathway">
    <text evidence="4">Amino-acid biosynthesis; L-valine biosynthesis; L-valine from pyruvate: step 4/4.</text>
</comment>
<evidence type="ECO:0000256" key="9">
    <source>
        <dbReference type="ARBA" id="ARBA00022898"/>
    </source>
</evidence>
<dbReference type="InterPro" id="IPR050571">
    <property type="entry name" value="Class-IV_PLP-Dep_Aminotrnsfr"/>
</dbReference>
<dbReference type="Pfam" id="PF01063">
    <property type="entry name" value="Aminotran_4"/>
    <property type="match status" value="1"/>
</dbReference>
<dbReference type="NCBIfam" id="NF005209">
    <property type="entry name" value="PRK06680.1"/>
    <property type="match status" value="1"/>
</dbReference>
<dbReference type="GO" id="GO:0052655">
    <property type="term" value="F:L-valine-2-oxoglutarate transaminase activity"/>
    <property type="evidence" value="ECO:0007669"/>
    <property type="project" value="RHEA"/>
</dbReference>
<name>A0A1Y5TS66_9RHOB</name>
<dbReference type="PANTHER" id="PTHR42743:SF11">
    <property type="entry name" value="AMINODEOXYCHORISMATE LYASE"/>
    <property type="match status" value="1"/>
</dbReference>
<evidence type="ECO:0000256" key="4">
    <source>
        <dbReference type="ARBA" id="ARBA00004931"/>
    </source>
</evidence>
<dbReference type="InterPro" id="IPR036038">
    <property type="entry name" value="Aminotransferase-like"/>
</dbReference>
<keyword evidence="16" id="KW-0808">Transferase</keyword>
<dbReference type="Gene3D" id="3.20.10.10">
    <property type="entry name" value="D-amino Acid Aminotransferase, subunit A, domain 2"/>
    <property type="match status" value="1"/>
</dbReference>
<evidence type="ECO:0000256" key="13">
    <source>
        <dbReference type="ARBA" id="ARBA00049229"/>
    </source>
</evidence>
<evidence type="ECO:0000256" key="14">
    <source>
        <dbReference type="RuleBase" id="RU004106"/>
    </source>
</evidence>
<dbReference type="EC" id="2.6.1.42" evidence="7"/>
<evidence type="ECO:0000256" key="1">
    <source>
        <dbReference type="ARBA" id="ARBA00001933"/>
    </source>
</evidence>
<dbReference type="InterPro" id="IPR043131">
    <property type="entry name" value="BCAT-like_N"/>
</dbReference>
<comment type="catalytic activity">
    <reaction evidence="11">
        <text>L-valine + 2-oxoglutarate = 3-methyl-2-oxobutanoate + L-glutamate</text>
        <dbReference type="Rhea" id="RHEA:24813"/>
        <dbReference type="ChEBI" id="CHEBI:11851"/>
        <dbReference type="ChEBI" id="CHEBI:16810"/>
        <dbReference type="ChEBI" id="CHEBI:29985"/>
        <dbReference type="ChEBI" id="CHEBI:57762"/>
        <dbReference type="EC" id="2.6.1.42"/>
    </reaction>
</comment>
<dbReference type="GO" id="GO:0052656">
    <property type="term" value="F:L-isoleucine-2-oxoglutarate transaminase activity"/>
    <property type="evidence" value="ECO:0007669"/>
    <property type="project" value="RHEA"/>
</dbReference>
<comment type="catalytic activity">
    <reaction evidence="12">
        <text>L-isoleucine + 2-oxoglutarate = (S)-3-methyl-2-oxopentanoate + L-glutamate</text>
        <dbReference type="Rhea" id="RHEA:24801"/>
        <dbReference type="ChEBI" id="CHEBI:16810"/>
        <dbReference type="ChEBI" id="CHEBI:29985"/>
        <dbReference type="ChEBI" id="CHEBI:35146"/>
        <dbReference type="ChEBI" id="CHEBI:58045"/>
        <dbReference type="EC" id="2.6.1.42"/>
    </reaction>
</comment>
<evidence type="ECO:0000256" key="6">
    <source>
        <dbReference type="ARBA" id="ARBA00009320"/>
    </source>
</evidence>
<dbReference type="FunFam" id="3.20.10.10:FF:000002">
    <property type="entry name" value="D-alanine aminotransferase"/>
    <property type="match status" value="1"/>
</dbReference>
<dbReference type="SUPFAM" id="SSF56752">
    <property type="entry name" value="D-aminoacid aminotransferase-like PLP-dependent enzymes"/>
    <property type="match status" value="1"/>
</dbReference>
<keyword evidence="10" id="KW-0100">Branched-chain amino acid biosynthesis</keyword>
<evidence type="ECO:0000256" key="12">
    <source>
        <dbReference type="ARBA" id="ARBA00048798"/>
    </source>
</evidence>
<comment type="similarity">
    <text evidence="6 14">Belongs to the class-IV pyridoxal-phosphate-dependent aminotransferase family.</text>
</comment>
<dbReference type="PROSITE" id="PS00770">
    <property type="entry name" value="AA_TRANSFER_CLASS_4"/>
    <property type="match status" value="1"/>
</dbReference>
<proteinExistence type="inferred from homology"/>
<keyword evidence="17" id="KW-1185">Reference proteome</keyword>
<evidence type="ECO:0000256" key="3">
    <source>
        <dbReference type="ARBA" id="ARBA00004824"/>
    </source>
</evidence>
<sequence>MTRTVFVNGSYVPEDQATVSIFDRGFLMGDAIYEVTTVIDGKLIEFPAHMARLARSLAEIEMPFQVDEDALLAMHRELIARNDLDQGMIYMQVSRGPADRDFVYPADPKPTLIAFTQSIPWLSMPFIETGFKVVSCPDKRWGRRDIKTVQILWTCMSKVDAQRKGADDVWFVEDGLVTEGSSCNAFIIKGNRIITRALSHDILHGVTRAVILEFAKEQGLEIEERGFSVAEAQQADEAFVTASPLFATGVVELDGVTIGNGKPGPLTMQLREAHIRESLKQGM</sequence>
<comment type="pathway">
    <text evidence="3">Amino-acid biosynthesis; L-isoleucine biosynthesis; L-isoleucine from 2-oxobutanoate: step 4/4.</text>
</comment>
<keyword evidence="9 15" id="KW-0663">Pyridoxal phosphate</keyword>
<dbReference type="RefSeq" id="WP_085797842.1">
    <property type="nucleotide sequence ID" value="NZ_FWFO01000006.1"/>
</dbReference>
<protein>
    <recommendedName>
        <fullName evidence="8">Probable branched-chain-amino-acid aminotransferase</fullName>
        <ecNumber evidence="7">2.6.1.42</ecNumber>
    </recommendedName>
</protein>
<dbReference type="OrthoDB" id="9805628at2"/>
<dbReference type="Gene3D" id="3.30.470.10">
    <property type="match status" value="1"/>
</dbReference>
<comment type="catalytic activity">
    <reaction evidence="13">
        <text>L-leucine + 2-oxoglutarate = 4-methyl-2-oxopentanoate + L-glutamate</text>
        <dbReference type="Rhea" id="RHEA:18321"/>
        <dbReference type="ChEBI" id="CHEBI:16810"/>
        <dbReference type="ChEBI" id="CHEBI:17865"/>
        <dbReference type="ChEBI" id="CHEBI:29985"/>
        <dbReference type="ChEBI" id="CHEBI:57427"/>
        <dbReference type="EC" id="2.6.1.42"/>
    </reaction>
</comment>
<evidence type="ECO:0000256" key="8">
    <source>
        <dbReference type="ARBA" id="ARBA00014472"/>
    </source>
</evidence>
<evidence type="ECO:0000256" key="11">
    <source>
        <dbReference type="ARBA" id="ARBA00048212"/>
    </source>
</evidence>
<comment type="function">
    <text evidence="2">Acts on leucine, isoleucine and valine.</text>
</comment>
<dbReference type="EMBL" id="FWFO01000006">
    <property type="protein sequence ID" value="SLN71081.1"/>
    <property type="molecule type" value="Genomic_DNA"/>
</dbReference>
<dbReference type="PANTHER" id="PTHR42743">
    <property type="entry name" value="AMINO-ACID AMINOTRANSFERASE"/>
    <property type="match status" value="1"/>
</dbReference>
<dbReference type="Proteomes" id="UP000193077">
    <property type="component" value="Unassembled WGS sequence"/>
</dbReference>
<accession>A0A1Y5TS66</accession>
<evidence type="ECO:0000256" key="10">
    <source>
        <dbReference type="ARBA" id="ARBA00023304"/>
    </source>
</evidence>
<evidence type="ECO:0000313" key="16">
    <source>
        <dbReference type="EMBL" id="SLN71081.1"/>
    </source>
</evidence>
<reference evidence="16 17" key="1">
    <citation type="submission" date="2017-03" db="EMBL/GenBank/DDBJ databases">
        <authorList>
            <person name="Afonso C.L."/>
            <person name="Miller P.J."/>
            <person name="Scott M.A."/>
            <person name="Spackman E."/>
            <person name="Goraichik I."/>
            <person name="Dimitrov K.M."/>
            <person name="Suarez D.L."/>
            <person name="Swayne D.E."/>
        </authorList>
    </citation>
    <scope>NUCLEOTIDE SEQUENCE [LARGE SCALE GENOMIC DNA]</scope>
    <source>
        <strain evidence="16 17">CECT 7639</strain>
    </source>
</reference>
<keyword evidence="16" id="KW-0032">Aminotransferase</keyword>
<dbReference type="GO" id="GO:0052654">
    <property type="term" value="F:L-leucine-2-oxoglutarate transaminase activity"/>
    <property type="evidence" value="ECO:0007669"/>
    <property type="project" value="RHEA"/>
</dbReference>
<dbReference type="InterPro" id="IPR018300">
    <property type="entry name" value="Aminotrans_IV_CS"/>
</dbReference>
<evidence type="ECO:0000256" key="5">
    <source>
        <dbReference type="ARBA" id="ARBA00005072"/>
    </source>
</evidence>
<evidence type="ECO:0000256" key="15">
    <source>
        <dbReference type="RuleBase" id="RU004516"/>
    </source>
</evidence>
<dbReference type="InterPro" id="IPR043132">
    <property type="entry name" value="BCAT-like_C"/>
</dbReference>
<organism evidence="16 17">
    <name type="scientific">Falsiruegeria litorea R37</name>
    <dbReference type="NCBI Taxonomy" id="1200284"/>
    <lineage>
        <taxon>Bacteria</taxon>
        <taxon>Pseudomonadati</taxon>
        <taxon>Pseudomonadota</taxon>
        <taxon>Alphaproteobacteria</taxon>
        <taxon>Rhodobacterales</taxon>
        <taxon>Roseobacteraceae</taxon>
        <taxon>Falsiruegeria</taxon>
    </lineage>
</organism>
<evidence type="ECO:0000313" key="17">
    <source>
        <dbReference type="Proteomes" id="UP000193077"/>
    </source>
</evidence>
<keyword evidence="10" id="KW-0028">Amino-acid biosynthesis</keyword>
<dbReference type="CDD" id="cd01558">
    <property type="entry name" value="D-AAT_like"/>
    <property type="match status" value="1"/>
</dbReference>
<dbReference type="GO" id="GO:0005829">
    <property type="term" value="C:cytosol"/>
    <property type="evidence" value="ECO:0007669"/>
    <property type="project" value="TreeGrafter"/>
</dbReference>
<evidence type="ECO:0000256" key="7">
    <source>
        <dbReference type="ARBA" id="ARBA00013053"/>
    </source>
</evidence>
<dbReference type="GO" id="GO:0008652">
    <property type="term" value="P:amino acid biosynthetic process"/>
    <property type="evidence" value="ECO:0007669"/>
    <property type="project" value="UniProtKB-ARBA"/>
</dbReference>
<evidence type="ECO:0000256" key="2">
    <source>
        <dbReference type="ARBA" id="ARBA00003109"/>
    </source>
</evidence>
<comment type="cofactor">
    <cofactor evidence="1 15">
        <name>pyridoxal 5'-phosphate</name>
        <dbReference type="ChEBI" id="CHEBI:597326"/>
    </cofactor>
</comment>
<dbReference type="InterPro" id="IPR001544">
    <property type="entry name" value="Aminotrans_IV"/>
</dbReference>